<keyword evidence="3" id="KW-1185">Reference proteome</keyword>
<organism evidence="2 3">
    <name type="scientific">Nitrosomonas mobilis</name>
    <dbReference type="NCBI Taxonomy" id="51642"/>
    <lineage>
        <taxon>Bacteria</taxon>
        <taxon>Pseudomonadati</taxon>
        <taxon>Pseudomonadota</taxon>
        <taxon>Betaproteobacteria</taxon>
        <taxon>Nitrosomonadales</taxon>
        <taxon>Nitrosomonadaceae</taxon>
        <taxon>Nitrosomonas</taxon>
    </lineage>
</organism>
<dbReference type="EMBL" id="FMWO01000020">
    <property type="protein sequence ID" value="SCZ84377.1"/>
    <property type="molecule type" value="Genomic_DNA"/>
</dbReference>
<evidence type="ECO:0000313" key="3">
    <source>
        <dbReference type="Proteomes" id="UP000198729"/>
    </source>
</evidence>
<dbReference type="PROSITE" id="PS51257">
    <property type="entry name" value="PROKAR_LIPOPROTEIN"/>
    <property type="match status" value="1"/>
</dbReference>
<evidence type="ECO:0000313" key="2">
    <source>
        <dbReference type="EMBL" id="SCZ84377.1"/>
    </source>
</evidence>
<protein>
    <recommendedName>
        <fullName evidence="4">Lipoprotein</fullName>
    </recommendedName>
</protein>
<feature type="chain" id="PRO_5011614313" description="Lipoprotein" evidence="1">
    <location>
        <begin position="28"/>
        <end position="386"/>
    </location>
</feature>
<accession>A0A1G5SBK5</accession>
<dbReference type="OrthoDB" id="8548924at2"/>
<keyword evidence="1" id="KW-0732">Signal</keyword>
<name>A0A1G5SBK5_9PROT</name>
<sequence>MNTIYKRVWAGILLSLLLGCASTSTNHQQMIDPAQRMEFDGISVLAPQAKNWSLGAIPTQKKGLVLFKKQFPESLEKPEMHTFLAGVRRADMNEKSPKNSHELLAFIKSTLASKNDVRFQTISNRSFVDENRSKALNTDCAQYELVEKESANPLFPGKVFILTTYGFQCRHPYSAGIVVDAFCTERYQENNRPASQVHKEECTAFLNDVQFTPLGTRTEGLMDNPYLDVPAWDYPQWQQTVSAARMLNMQGNNIGAEQLCDQVLHFADANTIKNIYAYADLLESQQDDRSLLVRGRANKLMELRIKQANATQSQTTWLGFVPEEILEEYATLLETQQQSAEAKSIRALGEAYRYTQEVHAIRLRIISQGGNAWGMCIGFQDYNLLD</sequence>
<proteinExistence type="predicted"/>
<feature type="signal peptide" evidence="1">
    <location>
        <begin position="1"/>
        <end position="27"/>
    </location>
</feature>
<dbReference type="RefSeq" id="WP_090283791.1">
    <property type="nucleotide sequence ID" value="NZ_FMWO01000020.1"/>
</dbReference>
<dbReference type="AlphaFoldDB" id="A0A1G5SBK5"/>
<evidence type="ECO:0008006" key="4">
    <source>
        <dbReference type="Google" id="ProtNLM"/>
    </source>
</evidence>
<evidence type="ECO:0000256" key="1">
    <source>
        <dbReference type="SAM" id="SignalP"/>
    </source>
</evidence>
<reference evidence="2 3" key="1">
    <citation type="submission" date="2016-10" db="EMBL/GenBank/DDBJ databases">
        <authorList>
            <person name="de Groot N.N."/>
        </authorList>
    </citation>
    <scope>NUCLEOTIDE SEQUENCE [LARGE SCALE GENOMIC DNA]</scope>
    <source>
        <strain evidence="2">1</strain>
    </source>
</reference>
<gene>
    <name evidence="2" type="ORF">NSMM_150115</name>
</gene>
<dbReference type="Proteomes" id="UP000198729">
    <property type="component" value="Unassembled WGS sequence"/>
</dbReference>